<dbReference type="InterPro" id="IPR058625">
    <property type="entry name" value="MdtA-like_BSH"/>
</dbReference>
<keyword evidence="3" id="KW-0175">Coiled coil</keyword>
<dbReference type="Gene3D" id="2.40.50.100">
    <property type="match status" value="1"/>
</dbReference>
<feature type="chain" id="PRO_5046716058" evidence="4">
    <location>
        <begin position="27"/>
        <end position="387"/>
    </location>
</feature>
<dbReference type="PANTHER" id="PTHR30097:SF4">
    <property type="entry name" value="SLR6042 PROTEIN"/>
    <property type="match status" value="1"/>
</dbReference>
<comment type="similarity">
    <text evidence="1">Belongs to the membrane fusion protein (MFP) (TC 8.A.1) family.</text>
</comment>
<keyword evidence="7" id="KW-1185">Reference proteome</keyword>
<evidence type="ECO:0000313" key="6">
    <source>
        <dbReference type="EMBL" id="MFD2967806.1"/>
    </source>
</evidence>
<dbReference type="Proteomes" id="UP001597525">
    <property type="component" value="Unassembled WGS sequence"/>
</dbReference>
<comment type="caution">
    <text evidence="6">The sequence shown here is derived from an EMBL/GenBank/DDBJ whole genome shotgun (WGS) entry which is preliminary data.</text>
</comment>
<keyword evidence="4" id="KW-0732">Signal</keyword>
<proteinExistence type="inferred from homology"/>
<dbReference type="InterPro" id="IPR051909">
    <property type="entry name" value="MFP_Cation_Efflux"/>
</dbReference>
<dbReference type="RefSeq" id="WP_320183082.1">
    <property type="nucleotide sequence ID" value="NZ_CP138332.1"/>
</dbReference>
<dbReference type="EMBL" id="JBHUPB010000007">
    <property type="protein sequence ID" value="MFD2967806.1"/>
    <property type="molecule type" value="Genomic_DNA"/>
</dbReference>
<dbReference type="InterPro" id="IPR006143">
    <property type="entry name" value="RND_pump_MFP"/>
</dbReference>
<evidence type="ECO:0000256" key="2">
    <source>
        <dbReference type="ARBA" id="ARBA00022448"/>
    </source>
</evidence>
<name>A0ABW6BEB9_9SPHI</name>
<feature type="signal peptide" evidence="4">
    <location>
        <begin position="1"/>
        <end position="26"/>
    </location>
</feature>
<dbReference type="SUPFAM" id="SSF111369">
    <property type="entry name" value="HlyD-like secretion proteins"/>
    <property type="match status" value="1"/>
</dbReference>
<dbReference type="NCBIfam" id="TIGR01730">
    <property type="entry name" value="RND_mfp"/>
    <property type="match status" value="1"/>
</dbReference>
<evidence type="ECO:0000313" key="7">
    <source>
        <dbReference type="Proteomes" id="UP001597525"/>
    </source>
</evidence>
<accession>A0ABW6BEB9</accession>
<dbReference type="Gene3D" id="1.10.287.470">
    <property type="entry name" value="Helix hairpin bin"/>
    <property type="match status" value="1"/>
</dbReference>
<protein>
    <submittedName>
        <fullName evidence="6">Efflux RND transporter periplasmic adaptor subunit</fullName>
    </submittedName>
</protein>
<organism evidence="6 7">
    <name type="scientific">Sphingobacterium bambusae</name>
    <dbReference type="NCBI Taxonomy" id="662858"/>
    <lineage>
        <taxon>Bacteria</taxon>
        <taxon>Pseudomonadati</taxon>
        <taxon>Bacteroidota</taxon>
        <taxon>Sphingobacteriia</taxon>
        <taxon>Sphingobacteriales</taxon>
        <taxon>Sphingobacteriaceae</taxon>
        <taxon>Sphingobacterium</taxon>
    </lineage>
</organism>
<evidence type="ECO:0000256" key="4">
    <source>
        <dbReference type="SAM" id="SignalP"/>
    </source>
</evidence>
<feature type="domain" description="Multidrug resistance protein MdtA-like barrel-sandwich hybrid" evidence="5">
    <location>
        <begin position="91"/>
        <end position="223"/>
    </location>
</feature>
<sequence>MSTYNSIFIALFFGTSLLLSSCQQPAKETAQNNETANATDSIDHAILHLSAEQLQTIDLDTTSLQRKAMQKNILLTGKVSVTPTHLTSLSSVLGGHIKTLHIIAGQQFSKGQVLATIADMQLIQLQQDYLTAKADWISVKENFDRQQKLNTQQATSEKTLQTARADFQKLSATLRALEQKLRLLHLDPYTLDANNIQQTINIYAPFTGTVSKVLVNTGQYVTPTDIICELIDPRGLILQLNTFEKDLPVLQNGQKIAAYTNGTPDSKKMATIINKVASLDADGAGIIYARLDQPNPLWVSGTYINADVAIRNYEVNSLPQNCVVSFENKQYVFVKIGDSSFELRAVAIGESSDGLVEILDAASLTGIPVVQRGAYDLLMAMKNNATE</sequence>
<keyword evidence="2" id="KW-0813">Transport</keyword>
<feature type="coiled-coil region" evidence="3">
    <location>
        <begin position="160"/>
        <end position="187"/>
    </location>
</feature>
<evidence type="ECO:0000259" key="5">
    <source>
        <dbReference type="Pfam" id="PF25917"/>
    </source>
</evidence>
<dbReference type="PANTHER" id="PTHR30097">
    <property type="entry name" value="CATION EFFLUX SYSTEM PROTEIN CUSB"/>
    <property type="match status" value="1"/>
</dbReference>
<dbReference type="Gene3D" id="2.40.420.20">
    <property type="match status" value="1"/>
</dbReference>
<gene>
    <name evidence="6" type="ORF">ACFS7Y_10425</name>
</gene>
<reference evidence="7" key="1">
    <citation type="journal article" date="2019" name="Int. J. Syst. Evol. Microbiol.">
        <title>The Global Catalogue of Microorganisms (GCM) 10K type strain sequencing project: providing services to taxonomists for standard genome sequencing and annotation.</title>
        <authorList>
            <consortium name="The Broad Institute Genomics Platform"/>
            <consortium name="The Broad Institute Genome Sequencing Center for Infectious Disease"/>
            <person name="Wu L."/>
            <person name="Ma J."/>
        </authorList>
    </citation>
    <scope>NUCLEOTIDE SEQUENCE [LARGE SCALE GENOMIC DNA]</scope>
    <source>
        <strain evidence="7">KCTC 22814</strain>
    </source>
</reference>
<dbReference type="Pfam" id="PF25917">
    <property type="entry name" value="BSH_RND"/>
    <property type="match status" value="1"/>
</dbReference>
<evidence type="ECO:0000256" key="1">
    <source>
        <dbReference type="ARBA" id="ARBA00009477"/>
    </source>
</evidence>
<evidence type="ECO:0000256" key="3">
    <source>
        <dbReference type="SAM" id="Coils"/>
    </source>
</evidence>